<dbReference type="AlphaFoldDB" id="A0A8H7SGC3"/>
<feature type="compositionally biased region" description="Basic residues" evidence="1">
    <location>
        <begin position="322"/>
        <end position="333"/>
    </location>
</feature>
<evidence type="ECO:0000313" key="3">
    <source>
        <dbReference type="Proteomes" id="UP000613177"/>
    </source>
</evidence>
<keyword evidence="3" id="KW-1185">Reference proteome</keyword>
<feature type="compositionally biased region" description="Acidic residues" evidence="1">
    <location>
        <begin position="252"/>
        <end position="265"/>
    </location>
</feature>
<comment type="caution">
    <text evidence="2">The sequence shown here is derived from an EMBL/GenBank/DDBJ whole genome shotgun (WGS) entry which is preliminary data.</text>
</comment>
<feature type="region of interest" description="Disordered" evidence="1">
    <location>
        <begin position="250"/>
        <end position="343"/>
    </location>
</feature>
<feature type="compositionally biased region" description="Low complexity" evidence="1">
    <location>
        <begin position="334"/>
        <end position="343"/>
    </location>
</feature>
<sequence length="343" mass="39472">MSSIIPRSRGRVTGQVVSTYRSRVLDGDVLELARTITLERGDIWTVLKDHFRAFDRQPDARCGIQGCIHYPTLWWREEREQWYLYCGGGYSIGDDGSTVGHNGPLRRTITNGSMFYRKKMILQYMISAMYQFFQGGRITDVLRGHSHLHTNIIECLWRDLKVFIGPRYRNSKDCPGKIVEYLWRYTNRGSFINGMKRCIREVQVVHDGTVGGEGSVPFTAGQDGEDLEAQERRLRREERMFDQWVSRRRERDEDEAVLSESDGDNDDPRADEDYIPARGRVPRPTNLEEPTGDANQQVEDQNVRRRPARQATNPASVASRGRPSRGFRGRGRPRGSASRNTRS</sequence>
<gene>
    <name evidence="2" type="ORF">INT48_007613</name>
</gene>
<dbReference type="Proteomes" id="UP000613177">
    <property type="component" value="Unassembled WGS sequence"/>
</dbReference>
<name>A0A8H7SGC3_9FUNG</name>
<evidence type="ECO:0000256" key="1">
    <source>
        <dbReference type="SAM" id="MobiDB-lite"/>
    </source>
</evidence>
<dbReference type="EMBL" id="JAEPRE010000405">
    <property type="protein sequence ID" value="KAG2228596.1"/>
    <property type="molecule type" value="Genomic_DNA"/>
</dbReference>
<evidence type="ECO:0000313" key="2">
    <source>
        <dbReference type="EMBL" id="KAG2228596.1"/>
    </source>
</evidence>
<organism evidence="2 3">
    <name type="scientific">Thamnidium elegans</name>
    <dbReference type="NCBI Taxonomy" id="101142"/>
    <lineage>
        <taxon>Eukaryota</taxon>
        <taxon>Fungi</taxon>
        <taxon>Fungi incertae sedis</taxon>
        <taxon>Mucoromycota</taxon>
        <taxon>Mucoromycotina</taxon>
        <taxon>Mucoromycetes</taxon>
        <taxon>Mucorales</taxon>
        <taxon>Mucorineae</taxon>
        <taxon>Mucoraceae</taxon>
        <taxon>Thamnidium</taxon>
    </lineage>
</organism>
<proteinExistence type="predicted"/>
<accession>A0A8H7SGC3</accession>
<protein>
    <submittedName>
        <fullName evidence="2">Uncharacterized protein</fullName>
    </submittedName>
</protein>
<reference evidence="2" key="1">
    <citation type="submission" date="2021-01" db="EMBL/GenBank/DDBJ databases">
        <title>Metabolic potential, ecology and presence of endohyphal bacteria is reflected in genomic diversity of Mucoromycotina.</title>
        <authorList>
            <person name="Muszewska A."/>
            <person name="Okrasinska A."/>
            <person name="Steczkiewicz K."/>
            <person name="Drgas O."/>
            <person name="Orlowska M."/>
            <person name="Perlinska-Lenart U."/>
            <person name="Aleksandrzak-Piekarczyk T."/>
            <person name="Szatraj K."/>
            <person name="Zielenkiewicz U."/>
            <person name="Pilsyk S."/>
            <person name="Malc E."/>
            <person name="Mieczkowski P."/>
            <person name="Kruszewska J.S."/>
            <person name="Biernat P."/>
            <person name="Pawlowska J."/>
        </authorList>
    </citation>
    <scope>NUCLEOTIDE SEQUENCE</scope>
    <source>
        <strain evidence="2">WA0000018081</strain>
    </source>
</reference>